<dbReference type="InterPro" id="IPR000182">
    <property type="entry name" value="GNAT_dom"/>
</dbReference>
<accession>A0A837KVM6</accession>
<gene>
    <name evidence="2" type="ORF">WA04_11235</name>
</gene>
<dbReference type="Proteomes" id="UP000035346">
    <property type="component" value="Unassembled WGS sequence"/>
</dbReference>
<dbReference type="Gene3D" id="3.40.630.30">
    <property type="match status" value="1"/>
</dbReference>
<evidence type="ECO:0000259" key="1">
    <source>
        <dbReference type="Pfam" id="PF13302"/>
    </source>
</evidence>
<dbReference type="AlphaFoldDB" id="A0A837KVM6"/>
<dbReference type="PANTHER" id="PTHR43792">
    <property type="entry name" value="GNAT FAMILY, PUTATIVE (AFU_ORTHOLOGUE AFUA_3G00765)-RELATED-RELATED"/>
    <property type="match status" value="1"/>
</dbReference>
<keyword evidence="2" id="KW-0808">Transferase</keyword>
<evidence type="ECO:0000313" key="3">
    <source>
        <dbReference type="Proteomes" id="UP000035346"/>
    </source>
</evidence>
<protein>
    <submittedName>
        <fullName evidence="2">GNAT family acetyltransferase</fullName>
    </submittedName>
</protein>
<name>A0A837KVM6_STRAG</name>
<dbReference type="EMBL" id="LBKL01000100">
    <property type="protein sequence ID" value="KLL35268.1"/>
    <property type="molecule type" value="Genomic_DNA"/>
</dbReference>
<organism evidence="2 3">
    <name type="scientific">Streptococcus agalactiae</name>
    <dbReference type="NCBI Taxonomy" id="1311"/>
    <lineage>
        <taxon>Bacteria</taxon>
        <taxon>Bacillati</taxon>
        <taxon>Bacillota</taxon>
        <taxon>Bacilli</taxon>
        <taxon>Lactobacillales</taxon>
        <taxon>Streptococcaceae</taxon>
        <taxon>Streptococcus</taxon>
    </lineage>
</organism>
<dbReference type="SUPFAM" id="SSF55729">
    <property type="entry name" value="Acyl-CoA N-acyltransferases (Nat)"/>
    <property type="match status" value="1"/>
</dbReference>
<sequence>MKSLLGIYAMIETESNKMIGIIELEIRDEFPAEFGYILNKNYSGKGYMIKACSKLMSIGFEQLDLERIYARFELIIKNLKMLWNA</sequence>
<dbReference type="InterPro" id="IPR016181">
    <property type="entry name" value="Acyl_CoA_acyltransferase"/>
</dbReference>
<evidence type="ECO:0000313" key="2">
    <source>
        <dbReference type="EMBL" id="KLL35268.1"/>
    </source>
</evidence>
<feature type="domain" description="N-acetyltransferase" evidence="1">
    <location>
        <begin position="8"/>
        <end position="72"/>
    </location>
</feature>
<dbReference type="Pfam" id="PF13302">
    <property type="entry name" value="Acetyltransf_3"/>
    <property type="match status" value="1"/>
</dbReference>
<comment type="caution">
    <text evidence="2">The sequence shown here is derived from an EMBL/GenBank/DDBJ whole genome shotgun (WGS) entry which is preliminary data.</text>
</comment>
<reference evidence="2 3" key="1">
    <citation type="journal article" date="2015" name="PLoS ONE">
        <title>Genomic analysis reveals the molecular basis for capsule loss in the group B streptococcus population.</title>
        <authorList>
            <consortium name="DEVANI Consortium"/>
            <person name="Rosini R."/>
            <person name="Campisi E."/>
            <person name="De Chiara M."/>
            <person name="Tettelin H."/>
            <person name="Rinaudo D."/>
            <person name="Toniolo C."/>
            <person name="Metruccio M."/>
            <person name="Guidotti S."/>
            <person name="Sorensen U.B."/>
            <person name="Kilian M."/>
            <person name="Ramirez M."/>
            <person name="Janulczyk R."/>
            <person name="Donati C."/>
            <person name="Grandi G."/>
            <person name="Margarit I."/>
        </authorList>
    </citation>
    <scope>NUCLEOTIDE SEQUENCE [LARGE SCALE GENOMIC DNA]</scope>
    <source>
        <strain evidence="2 3">DK-B-USS-215</strain>
    </source>
</reference>
<dbReference type="InterPro" id="IPR051531">
    <property type="entry name" value="N-acetyltransferase"/>
</dbReference>
<proteinExistence type="predicted"/>
<dbReference type="GO" id="GO:0016747">
    <property type="term" value="F:acyltransferase activity, transferring groups other than amino-acyl groups"/>
    <property type="evidence" value="ECO:0007669"/>
    <property type="project" value="InterPro"/>
</dbReference>